<accession>A0A5Q0C101</accession>
<dbReference type="KEGG" id="rgr:FZ934_00845"/>
<dbReference type="OrthoDB" id="225437at2"/>
<reference evidence="2 3" key="1">
    <citation type="submission" date="2019-08" db="EMBL/GenBank/DDBJ databases">
        <title>Prosopis cineraria nodule microbiome.</title>
        <authorList>
            <person name="Ali R."/>
            <person name="Chaluvadi S.R."/>
            <person name="Wang X."/>
        </authorList>
    </citation>
    <scope>NUCLEOTIDE SEQUENCE [LARGE SCALE GENOMIC DNA]</scope>
    <source>
        <strain evidence="2 3">BG7</strain>
    </source>
</reference>
<dbReference type="GO" id="GO:0005886">
    <property type="term" value="C:plasma membrane"/>
    <property type="evidence" value="ECO:0007669"/>
    <property type="project" value="TreeGrafter"/>
</dbReference>
<dbReference type="InterPro" id="IPR052894">
    <property type="entry name" value="AsmA-related"/>
</dbReference>
<keyword evidence="3" id="KW-1185">Reference proteome</keyword>
<proteinExistence type="predicted"/>
<dbReference type="GO" id="GO:0090313">
    <property type="term" value="P:regulation of protein targeting to membrane"/>
    <property type="evidence" value="ECO:0007669"/>
    <property type="project" value="TreeGrafter"/>
</dbReference>
<protein>
    <submittedName>
        <fullName evidence="2">AsmA family protein</fullName>
    </submittedName>
</protein>
<dbReference type="InterPro" id="IPR007844">
    <property type="entry name" value="AsmA"/>
</dbReference>
<dbReference type="RefSeq" id="WP_153269513.1">
    <property type="nucleotide sequence ID" value="NZ_CP043498.1"/>
</dbReference>
<gene>
    <name evidence="2" type="ORF">FZ934_00845</name>
</gene>
<evidence type="ECO:0000313" key="3">
    <source>
        <dbReference type="Proteomes" id="UP000326881"/>
    </source>
</evidence>
<evidence type="ECO:0000313" key="2">
    <source>
        <dbReference type="EMBL" id="QFY59123.1"/>
    </source>
</evidence>
<dbReference type="AlphaFoldDB" id="A0A5Q0C101"/>
<dbReference type="PANTHER" id="PTHR30441">
    <property type="entry name" value="DUF748 DOMAIN-CONTAINING PROTEIN"/>
    <property type="match status" value="1"/>
</dbReference>
<feature type="domain" description="AsmA" evidence="1">
    <location>
        <begin position="28"/>
        <end position="208"/>
    </location>
</feature>
<dbReference type="PANTHER" id="PTHR30441:SF4">
    <property type="entry name" value="PROTEIN ASMA"/>
    <property type="match status" value="1"/>
</dbReference>
<organism evidence="2 3">
    <name type="scientific">Rhizobium grahamii</name>
    <dbReference type="NCBI Taxonomy" id="1120045"/>
    <lineage>
        <taxon>Bacteria</taxon>
        <taxon>Pseudomonadati</taxon>
        <taxon>Pseudomonadota</taxon>
        <taxon>Alphaproteobacteria</taxon>
        <taxon>Hyphomicrobiales</taxon>
        <taxon>Rhizobiaceae</taxon>
        <taxon>Rhizobium/Agrobacterium group</taxon>
        <taxon>Rhizobium</taxon>
    </lineage>
</organism>
<sequence length="626" mass="66180">MTTSRQPQWRKKMKPVSRWLPGIARLATVVLLVALTVFVSLRVAGPYLISTGMVRSGIEDALSKWIGYNAEIAGRPVVEFWPTPRITLSQISVRQKTDEKKLLGTIESLSAEFNLIDAIRGKASFHEFHLLRPNLQLTREKSGMIDWTNEGQLAKAINAAGSDGNQEKLDPRLDARVGTITVEDGTLNVTDVASGKSYHFEGVTADVSWSKLSNPLSAVLIARTNGLDLKLDFSSPSPLLVFGGKRAPMTASLASNLLTARFDGVGSITHLLGYSGSMAVTIPDLPALLTWADRSLPGVATLKAFSIESDMVSADNGFRFNNVSMGMNGASATGAMDVTFMPGKRPKLGGTLAFDEMNFRSLFDAFALRLAAGEAGGPPDGGALQQLDLDLRFSAKRADIAPFELTNVGAGIIVSSNEAKFDIGDSQFEGGSLTAHLEATRGDFDGGGKLQLSISGADFANLIERLQLKGPLPLTTGSLDLSVRTALPLWKAGPADVTGTIGFHALSGSLPGFDAEAIRSKAATGEFFDLSAVSHRSFAFDKFDMAADLSDGVATIRNAVIDGPVETIVLTGVIPYKSSGLALSGAIGATQPSASQNFPGLPFFVGGSWPDPVISMVPASTQGTTK</sequence>
<evidence type="ECO:0000259" key="1">
    <source>
        <dbReference type="Pfam" id="PF05170"/>
    </source>
</evidence>
<dbReference type="Proteomes" id="UP000326881">
    <property type="component" value="Chromosome"/>
</dbReference>
<dbReference type="Pfam" id="PF05170">
    <property type="entry name" value="AsmA"/>
    <property type="match status" value="1"/>
</dbReference>
<name>A0A5Q0C101_9HYPH</name>
<dbReference type="EMBL" id="CP043498">
    <property type="protein sequence ID" value="QFY59123.1"/>
    <property type="molecule type" value="Genomic_DNA"/>
</dbReference>